<dbReference type="Proteomes" id="UP000004047">
    <property type="component" value="Unassembled WGS sequence"/>
</dbReference>
<evidence type="ECO:0000313" key="1">
    <source>
        <dbReference type="EMBL" id="CCI38201.1"/>
    </source>
</evidence>
<protein>
    <submittedName>
        <fullName evidence="1">Uncharacterized protein</fullName>
    </submittedName>
</protein>
<dbReference type="RefSeq" id="WP_002804071.1">
    <property type="nucleotide sequence ID" value="NZ_HE974200.1"/>
</dbReference>
<dbReference type="EMBL" id="CAIQ01000327">
    <property type="protein sequence ID" value="CCI38201.1"/>
    <property type="molecule type" value="Genomic_DNA"/>
</dbReference>
<evidence type="ECO:0000313" key="2">
    <source>
        <dbReference type="Proteomes" id="UP000004047"/>
    </source>
</evidence>
<dbReference type="AlphaFoldDB" id="I4IV77"/>
<accession>I4IV77</accession>
<reference evidence="1 2" key="1">
    <citation type="submission" date="2012-04" db="EMBL/GenBank/DDBJ databases">
        <authorList>
            <person name="Genoscope - CEA"/>
        </authorList>
    </citation>
    <scope>NUCLEOTIDE SEQUENCE [LARGE SCALE GENOMIC DNA]</scope>
    <source>
        <strain evidence="1 2">9701</strain>
    </source>
</reference>
<proteinExistence type="predicted"/>
<gene>
    <name evidence="1" type="ORF">MICAK_3930002</name>
</gene>
<sequence length="73" mass="7860">MANIKINELKNTVTNEIIELRTDAANDSPESITAFKTLRQVAGGAAAAKWTVKWKVAVDTSLLSVPSNSKFAL</sequence>
<comment type="caution">
    <text evidence="1">The sequence shown here is derived from an EMBL/GenBank/DDBJ whole genome shotgun (WGS) entry which is preliminary data.</text>
</comment>
<dbReference type="HOGENOM" id="CLU_2880791_0_0_3"/>
<name>I4IV77_MICAE</name>
<organism evidence="1 2">
    <name type="scientific">Microcystis aeruginosa PCC 9701</name>
    <dbReference type="NCBI Taxonomy" id="721123"/>
    <lineage>
        <taxon>Bacteria</taxon>
        <taxon>Bacillati</taxon>
        <taxon>Cyanobacteriota</taxon>
        <taxon>Cyanophyceae</taxon>
        <taxon>Oscillatoriophycideae</taxon>
        <taxon>Chroococcales</taxon>
        <taxon>Microcystaceae</taxon>
        <taxon>Microcystis</taxon>
    </lineage>
</organism>